<feature type="domain" description="SnoaL-like" evidence="1">
    <location>
        <begin position="37"/>
        <end position="139"/>
    </location>
</feature>
<accession>A0A6J4QJF6</accession>
<dbReference type="InterPro" id="IPR037401">
    <property type="entry name" value="SnoaL-like"/>
</dbReference>
<organism evidence="2">
    <name type="scientific">uncultured Rubrobacteraceae bacterium</name>
    <dbReference type="NCBI Taxonomy" id="349277"/>
    <lineage>
        <taxon>Bacteria</taxon>
        <taxon>Bacillati</taxon>
        <taxon>Actinomycetota</taxon>
        <taxon>Rubrobacteria</taxon>
        <taxon>Rubrobacterales</taxon>
        <taxon>Rubrobacteraceae</taxon>
        <taxon>environmental samples</taxon>
    </lineage>
</organism>
<sequence length="172" mass="18984">METDTLERRALAVVLAGAVAPAAYHYAVEGVVRFAFGRLSAGDHRTLLRACASDVEHTFAGEHALGGTRHSKEGLERWFGRLFRLFPGLDFEVKRVLVRGWPWRTVAMVEWVDRARPADGVPYVNEGAHVLRLSWGRVVGIHAYLDTQKVEVVCERLADAGIEEAAAPPILG</sequence>
<dbReference type="Pfam" id="PF12680">
    <property type="entry name" value="SnoaL_2"/>
    <property type="match status" value="1"/>
</dbReference>
<protein>
    <recommendedName>
        <fullName evidence="1">SnoaL-like domain-containing protein</fullName>
    </recommendedName>
</protein>
<name>A0A6J4QJF6_9ACTN</name>
<gene>
    <name evidence="2" type="ORF">AVDCRST_MAG01-01-3892</name>
</gene>
<evidence type="ECO:0000259" key="1">
    <source>
        <dbReference type="Pfam" id="PF12680"/>
    </source>
</evidence>
<dbReference type="EMBL" id="CADCUW010000503">
    <property type="protein sequence ID" value="CAA9443818.1"/>
    <property type="molecule type" value="Genomic_DNA"/>
</dbReference>
<dbReference type="SUPFAM" id="SSF54427">
    <property type="entry name" value="NTF2-like"/>
    <property type="match status" value="1"/>
</dbReference>
<dbReference type="InterPro" id="IPR032710">
    <property type="entry name" value="NTF2-like_dom_sf"/>
</dbReference>
<dbReference type="AlphaFoldDB" id="A0A6J4QJF6"/>
<proteinExistence type="predicted"/>
<reference evidence="2" key="1">
    <citation type="submission" date="2020-02" db="EMBL/GenBank/DDBJ databases">
        <authorList>
            <person name="Meier V. D."/>
        </authorList>
    </citation>
    <scope>NUCLEOTIDE SEQUENCE</scope>
    <source>
        <strain evidence="2">AVDCRST_MAG01</strain>
    </source>
</reference>
<evidence type="ECO:0000313" key="2">
    <source>
        <dbReference type="EMBL" id="CAA9443818.1"/>
    </source>
</evidence>
<dbReference type="Gene3D" id="3.10.450.50">
    <property type="match status" value="1"/>
</dbReference>